<dbReference type="Proteomes" id="UP000734271">
    <property type="component" value="Unassembled WGS sequence"/>
</dbReference>
<dbReference type="Pfam" id="PF14492">
    <property type="entry name" value="EFG_III"/>
    <property type="match status" value="1"/>
</dbReference>
<evidence type="ECO:0000256" key="6">
    <source>
        <dbReference type="ARBA" id="ARBA00023134"/>
    </source>
</evidence>
<dbReference type="GO" id="GO:0003746">
    <property type="term" value="F:translation elongation factor activity"/>
    <property type="evidence" value="ECO:0007669"/>
    <property type="project" value="UniProtKB-KW"/>
</dbReference>
<dbReference type="Gene3D" id="3.30.70.240">
    <property type="match status" value="1"/>
</dbReference>
<organism evidence="9 10">
    <name type="scientific">Anaerococcus murdochii</name>
    <dbReference type="NCBI Taxonomy" id="411577"/>
    <lineage>
        <taxon>Bacteria</taxon>
        <taxon>Bacillati</taxon>
        <taxon>Bacillota</taxon>
        <taxon>Tissierellia</taxon>
        <taxon>Tissierellales</taxon>
        <taxon>Peptoniphilaceae</taxon>
        <taxon>Anaerococcus</taxon>
    </lineage>
</organism>
<keyword evidence="5 7" id="KW-0648">Protein biosynthesis</keyword>
<evidence type="ECO:0000256" key="5">
    <source>
        <dbReference type="ARBA" id="ARBA00022917"/>
    </source>
</evidence>
<keyword evidence="10" id="KW-1185">Reference proteome</keyword>
<dbReference type="SMART" id="SM00838">
    <property type="entry name" value="EFG_C"/>
    <property type="match status" value="1"/>
</dbReference>
<sequence length="690" mass="75874">MPRQVALKDTRNIGIMAHIDAGKTTCTERILYYTGKIYKIGDTHDGTAVMDSMEQEKERGITIGSAATTAFWKNHRINIIDTPGHVDFTVEVERSLRVLDSAVALFDAKSGVEPQSETVWRQADKYNIPRICFINKMDATGADFFMAVDTIKDKLKANAVPLEIPIGAEQSFEGAVDLVTMQAVTYSSEDLGAHPKYSEIPAELKDQAEEYRNNLLEELSEVDDTIMMKYLEGEEVTEEEIKSAIRKATIAQKIFPCLLGSAYKNKGVQPLLDAIIDYMPSPVDVPAIEGVDPKDPDVVIERHPGDDEPTAALAFKVVTDPYVGKLIYVRIYSGTIESGSYIYNATKGKRERVGRIMQMHSNKQEEIEKGYAGDIVALLGLKDTTTGDSLCDQDNQIILEQMEFPDPVISVAIEPKTRASQDKMIIGLQKLAEEDPTFQTRSDEETGQTIISGMGELHLEIIVDRLLREFKVEANIGNPQVAYRESITKEAEAQGKFVRQSGGSGQYGDVMLKVEPGEEGSGITFESKIVGGAVPKEYIRPVEEGVKEAAAAGVLGGYPMVDVHVTLFDGSYHEVDSSEVAFHVAGSIGFKNAVQKAGPVLLEPIEKVEITTPDEYLGDVMGDVSSRRGKIDGMNPKDGIHVLDAFIPLSEMFGYATDLRSKTQGRATYSMSFDHYAEVPASVRDEVINK</sequence>
<dbReference type="CDD" id="cd03713">
    <property type="entry name" value="EFG_mtEFG_C"/>
    <property type="match status" value="1"/>
</dbReference>
<dbReference type="CDD" id="cd04088">
    <property type="entry name" value="EFG_mtEFG_II"/>
    <property type="match status" value="1"/>
</dbReference>
<dbReference type="InterPro" id="IPR000795">
    <property type="entry name" value="T_Tr_GTP-bd_dom"/>
</dbReference>
<dbReference type="InterPro" id="IPR004540">
    <property type="entry name" value="Transl_elong_EFG/EF2"/>
</dbReference>
<feature type="binding site" evidence="7">
    <location>
        <begin position="135"/>
        <end position="138"/>
    </location>
    <ligand>
        <name>GTP</name>
        <dbReference type="ChEBI" id="CHEBI:37565"/>
    </ligand>
</feature>
<dbReference type="Gene3D" id="3.30.70.870">
    <property type="entry name" value="Elongation Factor G (Translational Gtpase), domain 3"/>
    <property type="match status" value="1"/>
</dbReference>
<keyword evidence="6 7" id="KW-0342">GTP-binding</keyword>
<dbReference type="InterPro" id="IPR035647">
    <property type="entry name" value="EFG_III/V"/>
</dbReference>
<feature type="domain" description="Tr-type G" evidence="8">
    <location>
        <begin position="8"/>
        <end position="283"/>
    </location>
</feature>
<evidence type="ECO:0000256" key="2">
    <source>
        <dbReference type="ARBA" id="ARBA00017872"/>
    </source>
</evidence>
<dbReference type="InterPro" id="IPR000640">
    <property type="entry name" value="EFG_V-like"/>
</dbReference>
<dbReference type="SUPFAM" id="SSF52540">
    <property type="entry name" value="P-loop containing nucleoside triphosphate hydrolases"/>
    <property type="match status" value="1"/>
</dbReference>
<feature type="binding site" evidence="7">
    <location>
        <begin position="81"/>
        <end position="85"/>
    </location>
    <ligand>
        <name>GTP</name>
        <dbReference type="ChEBI" id="CHEBI:37565"/>
    </ligand>
</feature>
<dbReference type="PANTHER" id="PTHR43261:SF1">
    <property type="entry name" value="RIBOSOME-RELEASING FACTOR 2, MITOCHONDRIAL"/>
    <property type="match status" value="1"/>
</dbReference>
<dbReference type="CDD" id="cd16262">
    <property type="entry name" value="EFG_III"/>
    <property type="match status" value="1"/>
</dbReference>
<keyword evidence="7" id="KW-0963">Cytoplasm</keyword>
<dbReference type="NCBIfam" id="TIGR00484">
    <property type="entry name" value="EF-G"/>
    <property type="match status" value="1"/>
</dbReference>
<dbReference type="PRINTS" id="PR00315">
    <property type="entry name" value="ELONGATNFCT"/>
</dbReference>
<comment type="caution">
    <text evidence="9">The sequence shown here is derived from an EMBL/GenBank/DDBJ whole genome shotgun (WGS) entry which is preliminary data.</text>
</comment>
<dbReference type="SUPFAM" id="SSF50447">
    <property type="entry name" value="Translation proteins"/>
    <property type="match status" value="1"/>
</dbReference>
<dbReference type="RefSeq" id="WP_223419698.1">
    <property type="nucleotide sequence ID" value="NZ_JAIPME010000002.1"/>
</dbReference>
<dbReference type="Gene3D" id="3.40.50.300">
    <property type="entry name" value="P-loop containing nucleotide triphosphate hydrolases"/>
    <property type="match status" value="1"/>
</dbReference>
<dbReference type="InterPro" id="IPR020568">
    <property type="entry name" value="Ribosomal_Su5_D2-typ_SF"/>
</dbReference>
<evidence type="ECO:0000256" key="1">
    <source>
        <dbReference type="ARBA" id="ARBA00005870"/>
    </source>
</evidence>
<dbReference type="InterPro" id="IPR047872">
    <property type="entry name" value="EFG_IV"/>
</dbReference>
<dbReference type="InterPro" id="IPR035649">
    <property type="entry name" value="EFG_V"/>
</dbReference>
<dbReference type="NCBIfam" id="NF009381">
    <property type="entry name" value="PRK12740.1-5"/>
    <property type="match status" value="1"/>
</dbReference>
<evidence type="ECO:0000256" key="3">
    <source>
        <dbReference type="ARBA" id="ARBA00022741"/>
    </source>
</evidence>
<reference evidence="9 10" key="1">
    <citation type="submission" date="2021-08" db="EMBL/GenBank/DDBJ databases">
        <title>FDA dAtabase for Regulatory Grade micrObial Sequences (FDA-ARGOS): Supporting development and validation of Infectious Disease Dx tests.</title>
        <authorList>
            <person name="Sproer C."/>
            <person name="Gronow S."/>
            <person name="Severitt S."/>
            <person name="Schroder I."/>
            <person name="Tallon L."/>
            <person name="Sadzewicz L."/>
            <person name="Zhao X."/>
            <person name="Boylan J."/>
            <person name="Ott S."/>
            <person name="Bowen H."/>
            <person name="Vavikolanu K."/>
            <person name="Hazen T."/>
            <person name="Aluvathingal J."/>
            <person name="Nadendla S."/>
            <person name="Lowell S."/>
            <person name="Myers T."/>
            <person name="Yan Y."/>
            <person name="Sichtig H."/>
        </authorList>
    </citation>
    <scope>NUCLEOTIDE SEQUENCE [LARGE SCALE GENOMIC DNA]</scope>
    <source>
        <strain evidence="9 10">FDAARGOS_1460</strain>
    </source>
</reference>
<dbReference type="InterPro" id="IPR014721">
    <property type="entry name" value="Ribsml_uS5_D2-typ_fold_subgr"/>
</dbReference>
<dbReference type="NCBIfam" id="TIGR00231">
    <property type="entry name" value="small_GTP"/>
    <property type="match status" value="1"/>
</dbReference>
<protein>
    <recommendedName>
        <fullName evidence="2 7">Elongation factor G</fullName>
        <shortName evidence="7">EF-G</shortName>
    </recommendedName>
</protein>
<dbReference type="PROSITE" id="PS51722">
    <property type="entry name" value="G_TR_2"/>
    <property type="match status" value="1"/>
</dbReference>
<dbReference type="CDD" id="cd01434">
    <property type="entry name" value="EFG_mtEFG1_IV"/>
    <property type="match status" value="1"/>
</dbReference>
<dbReference type="SUPFAM" id="SSF54980">
    <property type="entry name" value="EF-G C-terminal domain-like"/>
    <property type="match status" value="2"/>
</dbReference>
<dbReference type="NCBIfam" id="NF009379">
    <property type="entry name" value="PRK12740.1-3"/>
    <property type="match status" value="1"/>
</dbReference>
<comment type="function">
    <text evidence="7">Catalyzes the GTP-dependent ribosomal translocation step during translation elongation. During this step, the ribosome changes from the pre-translocational (PRE) to the post-translocational (POST) state as the newly formed A-site-bound peptidyl-tRNA and P-site-bound deacylated tRNA move to the P and E sites, respectively. Catalyzes the coordinated movement of the two tRNA molecules, the mRNA and conformational changes in the ribosome.</text>
</comment>
<evidence type="ECO:0000256" key="7">
    <source>
        <dbReference type="HAMAP-Rule" id="MF_00054"/>
    </source>
</evidence>
<dbReference type="NCBIfam" id="NF009891">
    <property type="entry name" value="PRK13351.1-1"/>
    <property type="match status" value="1"/>
</dbReference>
<dbReference type="PANTHER" id="PTHR43261">
    <property type="entry name" value="TRANSLATION ELONGATION FACTOR G-RELATED"/>
    <property type="match status" value="1"/>
</dbReference>
<comment type="subcellular location">
    <subcellularLocation>
        <location evidence="7">Cytoplasm</location>
    </subcellularLocation>
</comment>
<dbReference type="Pfam" id="PF00009">
    <property type="entry name" value="GTP_EFTU"/>
    <property type="match status" value="1"/>
</dbReference>
<dbReference type="Gene3D" id="3.30.230.10">
    <property type="match status" value="1"/>
</dbReference>
<proteinExistence type="inferred from homology"/>
<dbReference type="InterPro" id="IPR009022">
    <property type="entry name" value="EFG_III"/>
</dbReference>
<evidence type="ECO:0000313" key="10">
    <source>
        <dbReference type="Proteomes" id="UP000734271"/>
    </source>
</evidence>
<dbReference type="EMBL" id="JAIPME010000002">
    <property type="protein sequence ID" value="MBZ2386988.1"/>
    <property type="molecule type" value="Genomic_DNA"/>
</dbReference>
<keyword evidence="3 7" id="KW-0547">Nucleotide-binding</keyword>
<evidence type="ECO:0000313" key="9">
    <source>
        <dbReference type="EMBL" id="MBZ2386988.1"/>
    </source>
</evidence>
<dbReference type="InterPro" id="IPR027417">
    <property type="entry name" value="P-loop_NTPase"/>
</dbReference>
<name>A0ABS7SZL9_9FIRM</name>
<dbReference type="Pfam" id="PF03764">
    <property type="entry name" value="EFG_IV"/>
    <property type="match status" value="1"/>
</dbReference>
<dbReference type="CDD" id="cd01886">
    <property type="entry name" value="EF-G"/>
    <property type="match status" value="1"/>
</dbReference>
<dbReference type="SMART" id="SM00889">
    <property type="entry name" value="EFG_IV"/>
    <property type="match status" value="1"/>
</dbReference>
<dbReference type="Pfam" id="PF00679">
    <property type="entry name" value="EFG_C"/>
    <property type="match status" value="1"/>
</dbReference>
<dbReference type="InterPro" id="IPR005517">
    <property type="entry name" value="Transl_elong_EFG/EF2_IV"/>
</dbReference>
<dbReference type="InterPro" id="IPR005225">
    <property type="entry name" value="Small_GTP-bd"/>
</dbReference>
<gene>
    <name evidence="7 9" type="primary">fusA</name>
    <name evidence="9" type="ORF">K8P03_06800</name>
</gene>
<dbReference type="Pfam" id="PF03144">
    <property type="entry name" value="GTP_EFTU_D2"/>
    <property type="match status" value="1"/>
</dbReference>
<dbReference type="PROSITE" id="PS00301">
    <property type="entry name" value="G_TR_1"/>
    <property type="match status" value="1"/>
</dbReference>
<dbReference type="InterPro" id="IPR009000">
    <property type="entry name" value="Transl_B-barrel_sf"/>
</dbReference>
<dbReference type="Gene3D" id="2.40.30.10">
    <property type="entry name" value="Translation factors"/>
    <property type="match status" value="1"/>
</dbReference>
<feature type="binding site" evidence="7">
    <location>
        <begin position="17"/>
        <end position="24"/>
    </location>
    <ligand>
        <name>GTP</name>
        <dbReference type="ChEBI" id="CHEBI:37565"/>
    </ligand>
</feature>
<dbReference type="InterPro" id="IPR041095">
    <property type="entry name" value="EFG_II"/>
</dbReference>
<comment type="similarity">
    <text evidence="1 7">Belongs to the TRAFAC class translation factor GTPase superfamily. Classic translation factor GTPase family. EF-G/EF-2 subfamily.</text>
</comment>
<dbReference type="InterPro" id="IPR004161">
    <property type="entry name" value="EFTu-like_2"/>
</dbReference>
<dbReference type="HAMAP" id="MF_00054_B">
    <property type="entry name" value="EF_G_EF_2_B"/>
    <property type="match status" value="1"/>
</dbReference>
<evidence type="ECO:0000256" key="4">
    <source>
        <dbReference type="ARBA" id="ARBA00022768"/>
    </source>
</evidence>
<keyword evidence="4 7" id="KW-0251">Elongation factor</keyword>
<accession>A0ABS7SZL9</accession>
<dbReference type="SUPFAM" id="SSF54211">
    <property type="entry name" value="Ribosomal protein S5 domain 2-like"/>
    <property type="match status" value="1"/>
</dbReference>
<evidence type="ECO:0000259" key="8">
    <source>
        <dbReference type="PROSITE" id="PS51722"/>
    </source>
</evidence>
<dbReference type="InterPro" id="IPR031157">
    <property type="entry name" value="G_TR_CS"/>
</dbReference>